<name>A0ABS1HHN5_9BACT</name>
<dbReference type="GO" id="GO:0016301">
    <property type="term" value="F:kinase activity"/>
    <property type="evidence" value="ECO:0007669"/>
    <property type="project" value="UniProtKB-KW"/>
</dbReference>
<dbReference type="Gene3D" id="3.40.50.300">
    <property type="entry name" value="P-loop containing nucleotide triphosphate hydrolases"/>
    <property type="match status" value="1"/>
</dbReference>
<dbReference type="SUPFAM" id="SSF55186">
    <property type="entry name" value="ThrRS/AlaRS common domain"/>
    <property type="match status" value="1"/>
</dbReference>
<organism evidence="2 3">
    <name type="scientific">Carboxylicivirga marina</name>
    <dbReference type="NCBI Taxonomy" id="2800988"/>
    <lineage>
        <taxon>Bacteria</taxon>
        <taxon>Pseudomonadati</taxon>
        <taxon>Bacteroidota</taxon>
        <taxon>Bacteroidia</taxon>
        <taxon>Marinilabiliales</taxon>
        <taxon>Marinilabiliaceae</taxon>
        <taxon>Carboxylicivirga</taxon>
    </lineage>
</organism>
<reference evidence="2 3" key="1">
    <citation type="submission" date="2021-01" db="EMBL/GenBank/DDBJ databases">
        <title>Carboxyliciviraga sp.nov., isolated from coastal sediments.</title>
        <authorList>
            <person name="Lu D."/>
            <person name="Zhang T."/>
        </authorList>
    </citation>
    <scope>NUCLEOTIDE SEQUENCE [LARGE SCALE GENOMIC DNA]</scope>
    <source>
        <strain evidence="2 3">N1Y132</strain>
    </source>
</reference>
<dbReference type="Gene3D" id="3.30.980.10">
    <property type="entry name" value="Threonyl-trna Synthetase, Chain A, domain 2"/>
    <property type="match status" value="1"/>
</dbReference>
<dbReference type="InterPro" id="IPR006083">
    <property type="entry name" value="PRK/URK"/>
</dbReference>
<comment type="caution">
    <text evidence="2">The sequence shown here is derived from an EMBL/GenBank/DDBJ whole genome shotgun (WGS) entry which is preliminary data.</text>
</comment>
<protein>
    <submittedName>
        <fullName evidence="2">Nucleoside kinase</fullName>
    </submittedName>
</protein>
<dbReference type="CDD" id="cd02028">
    <property type="entry name" value="UMPK_like"/>
    <property type="match status" value="1"/>
</dbReference>
<keyword evidence="2" id="KW-0418">Kinase</keyword>
<evidence type="ECO:0000259" key="1">
    <source>
        <dbReference type="PROSITE" id="PS51512"/>
    </source>
</evidence>
<sequence length="552" mass="63895">MKTVHIKCLNNGKAGCYKVGTPLEEIAKDLGIKLKTPILGAYVNNKLRELSYEVYHPKTIEFIDITRPDGMRMYIRSLSLVLYKAVDELYPKAQLRIEHSVSKGTYCSVEGEELNIDDVLRINKRMKEIIASDTPFIHRQEESEEVITRLEQQNQHDKTELIRHRGQLYTSYHQLEKHIGLYYGYLVPSTGYLKVFDLIKYYNGMLLQIPKRNNPDELEDIVVQNKMFDIFQEFAEWNRVLNVRNLADINDSCSNGKAETLIKISEALHEKKIGHIADMIDERKKSVKLVLISGPSSSGKTTFGKRLAIQLMVAGMKPLNLSLDNYFVNREKTPLDENGEYDFEALNALDVELFNEQLLDLLAGKEVEIPKFNFETGQRYYDGEKLQMNDDNILIVEGIHGLNPQLTHLIPDQSKFKIYVSALTSVNIDNQNLIHTTDNRLVRRIVRDYKYRKYSAQDTISRWPSVRRGEDSHIFPYQEEADVMFNTALLYELSVLKQQAEPILLEVQPNQPEYTEARRLLNFFSYFRPIQTSEIPPTSIIREFLGGSSFDY</sequence>
<gene>
    <name evidence="2" type="ORF">JIV24_07440</name>
</gene>
<dbReference type="Proteomes" id="UP000605676">
    <property type="component" value="Unassembled WGS sequence"/>
</dbReference>
<dbReference type="PROSITE" id="PS51512">
    <property type="entry name" value="DFDF"/>
    <property type="match status" value="1"/>
</dbReference>
<keyword evidence="3" id="KW-1185">Reference proteome</keyword>
<evidence type="ECO:0000313" key="2">
    <source>
        <dbReference type="EMBL" id="MBK3517173.1"/>
    </source>
</evidence>
<accession>A0ABS1HHN5</accession>
<dbReference type="InterPro" id="IPR027417">
    <property type="entry name" value="P-loop_NTPase"/>
</dbReference>
<keyword evidence="2" id="KW-0808">Transferase</keyword>
<evidence type="ECO:0000313" key="3">
    <source>
        <dbReference type="Proteomes" id="UP000605676"/>
    </source>
</evidence>
<dbReference type="SUPFAM" id="SSF52540">
    <property type="entry name" value="P-loop containing nucleoside triphosphate hydrolases"/>
    <property type="match status" value="1"/>
</dbReference>
<proteinExistence type="predicted"/>
<dbReference type="InterPro" id="IPR025762">
    <property type="entry name" value="DFDF"/>
</dbReference>
<dbReference type="InterPro" id="IPR018163">
    <property type="entry name" value="Thr/Ala-tRNA-synth_IIc_edit"/>
</dbReference>
<dbReference type="Pfam" id="PF00485">
    <property type="entry name" value="PRK"/>
    <property type="match status" value="1"/>
</dbReference>
<dbReference type="RefSeq" id="WP_200464399.1">
    <property type="nucleotide sequence ID" value="NZ_JAENRR010000013.1"/>
</dbReference>
<dbReference type="EMBL" id="JAENRR010000013">
    <property type="protein sequence ID" value="MBK3517173.1"/>
    <property type="molecule type" value="Genomic_DNA"/>
</dbReference>
<feature type="domain" description="DFDF" evidence="1">
    <location>
        <begin position="329"/>
        <end position="369"/>
    </location>
</feature>
<dbReference type="PANTHER" id="PTHR10285">
    <property type="entry name" value="URIDINE KINASE"/>
    <property type="match status" value="1"/>
</dbReference>